<dbReference type="NCBIfam" id="TIGR03743">
    <property type="entry name" value="SXT_TraD"/>
    <property type="match status" value="1"/>
</dbReference>
<dbReference type="InterPro" id="IPR022458">
    <property type="entry name" value="Conjugative_coupling_TraG/TraD"/>
</dbReference>
<evidence type="ECO:0000313" key="4">
    <source>
        <dbReference type="Proteomes" id="UP000886687"/>
    </source>
</evidence>
<dbReference type="AlphaFoldDB" id="A0A9E4MYV0"/>
<dbReference type="InterPro" id="IPR027417">
    <property type="entry name" value="P-loop_NTPase"/>
</dbReference>
<sequence>MAVGGNFPLQSLLRPPVELYTAMVAVPIGGLLIYSPYITLLTPTTAMTSGGLMILAGCWRAIQGFKVIRYRKRLTRLPRYTLTSHKIPVSKRKLFLGRGFVWKQIHVQRLRDIRLFGDQYTQLSGMNAWIRSRPIAWETTWLLKRVGDALLWDSPFNPWRPRPDIGGKPEIHAVGLLEGERDQYQDLSERVGHTLVLGTTRVGKTRLAEILITQDIHRGDVVIVFDPKGDAELMTRTFVEARKAGRPCYIFHLGYPDISARYNAVGNFERVTEVATRISDQLPSQGNSAAFKEFAWRFVNIVARALVALGKRPDYNLISRYIFNIDPLLVEYGMMSLGLNGDKGWEQHVAMLESDVDEKKLPQALKGRNHTAIAILRYTQQKEIYDPILEGLLGAFRYDRTYYDKIISSVGPLLEKLTTGQVAELIAPNYFDLKDERPIFDWYSVIQQRAVVYVGLDCLSDAIVGGAVGASMFADLTSVSGRIYKHGTESQLPDIGEADPKLPPPKIALHGDEFNELVGSQFIPMINKAGGSGFQFTGYTQTGDDIIAGIGDVHKAGVIQGNFNTLIMLRVKNKQTSEFLTNQLPSVQISQHMLVSGVNDSSDPDSDTHFTSRNEDRITTQDVPMLEPADLTALPKGQAFAFIEGGKLLKLRLPLPVKEKDDLPSDIKRVAQAMRVTYKPTTPEHWYAKAEPDWWGGGQITSNNDQHPSGANFSGALTEMGSDSPDDTSHSNDMMGI</sequence>
<dbReference type="Pfam" id="PF12696">
    <property type="entry name" value="TraG-D_C"/>
    <property type="match status" value="1"/>
</dbReference>
<accession>A0A9E4MYV0</accession>
<proteinExistence type="predicted"/>
<evidence type="ECO:0000313" key="3">
    <source>
        <dbReference type="EMBL" id="MCG7937548.1"/>
    </source>
</evidence>
<name>A0A9E4MYV0_9GAMM</name>
<dbReference type="EMBL" id="JAEPDI010000001">
    <property type="protein sequence ID" value="MCG7937548.1"/>
    <property type="molecule type" value="Genomic_DNA"/>
</dbReference>
<dbReference type="SUPFAM" id="SSF52540">
    <property type="entry name" value="P-loop containing nucleoside triphosphate hydrolases"/>
    <property type="match status" value="1"/>
</dbReference>
<dbReference type="Proteomes" id="UP000886687">
    <property type="component" value="Unassembled WGS sequence"/>
</dbReference>
<comment type="caution">
    <text evidence="3">The sequence shown here is derived from an EMBL/GenBank/DDBJ whole genome shotgun (WGS) entry which is preliminary data.</text>
</comment>
<dbReference type="InterPro" id="IPR022503">
    <property type="entry name" value="Conj_coupling_TraG/TraD_PFGI-1"/>
</dbReference>
<dbReference type="InterPro" id="IPR032689">
    <property type="entry name" value="TraG-D_C"/>
</dbReference>
<evidence type="ECO:0000259" key="2">
    <source>
        <dbReference type="Pfam" id="PF12696"/>
    </source>
</evidence>
<gene>
    <name evidence="3" type="primary">traD</name>
    <name evidence="3" type="ORF">JAZ04_01655</name>
</gene>
<reference evidence="3" key="1">
    <citation type="journal article" date="2021" name="Proc. Natl. Acad. Sci. U.S.A.">
        <title>Global biogeography of chemosynthetic symbionts reveals both localized and globally distributed symbiont groups. .</title>
        <authorList>
            <person name="Osvatic J.T."/>
            <person name="Wilkins L.G.E."/>
            <person name="Leibrecht L."/>
            <person name="Leray M."/>
            <person name="Zauner S."/>
            <person name="Polzin J."/>
            <person name="Camacho Y."/>
            <person name="Gros O."/>
            <person name="van Gils J.A."/>
            <person name="Eisen J.A."/>
            <person name="Petersen J.M."/>
            <person name="Yuen B."/>
        </authorList>
    </citation>
    <scope>NUCLEOTIDE SEQUENCE</scope>
    <source>
        <strain evidence="3">MAGL173</strain>
    </source>
</reference>
<dbReference type="CDD" id="cd01127">
    <property type="entry name" value="TrwB_TraG_TraD_VirD4"/>
    <property type="match status" value="1"/>
</dbReference>
<feature type="region of interest" description="Disordered" evidence="1">
    <location>
        <begin position="699"/>
        <end position="737"/>
    </location>
</feature>
<evidence type="ECO:0000256" key="1">
    <source>
        <dbReference type="SAM" id="MobiDB-lite"/>
    </source>
</evidence>
<feature type="compositionally biased region" description="Polar residues" evidence="1">
    <location>
        <begin position="700"/>
        <end position="712"/>
    </location>
</feature>
<dbReference type="NCBIfam" id="TIGR03754">
    <property type="entry name" value="conj_TOL_TraD"/>
    <property type="match status" value="1"/>
</dbReference>
<feature type="domain" description="TraD/TraG TraM recognition site" evidence="2">
    <location>
        <begin position="512"/>
        <end position="636"/>
    </location>
</feature>
<organism evidence="3 4">
    <name type="scientific">Candidatus Thiodiazotropha lotti</name>
    <dbReference type="NCBI Taxonomy" id="2792787"/>
    <lineage>
        <taxon>Bacteria</taxon>
        <taxon>Pseudomonadati</taxon>
        <taxon>Pseudomonadota</taxon>
        <taxon>Gammaproteobacteria</taxon>
        <taxon>Chromatiales</taxon>
        <taxon>Sedimenticolaceae</taxon>
        <taxon>Candidatus Thiodiazotropha</taxon>
    </lineage>
</organism>
<protein>
    <submittedName>
        <fullName evidence="3">Type IV conjugative transfer system coupling protein TraD</fullName>
    </submittedName>
</protein>
<dbReference type="Gene3D" id="3.40.50.300">
    <property type="entry name" value="P-loop containing nucleotide triphosphate hydrolases"/>
    <property type="match status" value="2"/>
</dbReference>